<evidence type="ECO:0000313" key="2">
    <source>
        <dbReference type="EMBL" id="CRL04667.1"/>
    </source>
</evidence>
<dbReference type="AlphaFoldDB" id="A0A1J1IWK5"/>
<protein>
    <submittedName>
        <fullName evidence="2">CLUMA_CG017731, isoform A</fullName>
    </submittedName>
</protein>
<proteinExistence type="predicted"/>
<feature type="transmembrane region" description="Helical" evidence="1">
    <location>
        <begin position="84"/>
        <end position="109"/>
    </location>
</feature>
<organism evidence="2 3">
    <name type="scientific">Clunio marinus</name>
    <dbReference type="NCBI Taxonomy" id="568069"/>
    <lineage>
        <taxon>Eukaryota</taxon>
        <taxon>Metazoa</taxon>
        <taxon>Ecdysozoa</taxon>
        <taxon>Arthropoda</taxon>
        <taxon>Hexapoda</taxon>
        <taxon>Insecta</taxon>
        <taxon>Pterygota</taxon>
        <taxon>Neoptera</taxon>
        <taxon>Endopterygota</taxon>
        <taxon>Diptera</taxon>
        <taxon>Nematocera</taxon>
        <taxon>Chironomoidea</taxon>
        <taxon>Chironomidae</taxon>
        <taxon>Clunio</taxon>
    </lineage>
</organism>
<keyword evidence="1" id="KW-0472">Membrane</keyword>
<keyword evidence="1" id="KW-1133">Transmembrane helix</keyword>
<dbReference type="EMBL" id="CVRI01000063">
    <property type="protein sequence ID" value="CRL04667.1"/>
    <property type="molecule type" value="Genomic_DNA"/>
</dbReference>
<keyword evidence="3" id="KW-1185">Reference proteome</keyword>
<name>A0A1J1IWK5_9DIPT</name>
<accession>A0A1J1IWK5</accession>
<keyword evidence="1" id="KW-0812">Transmembrane</keyword>
<evidence type="ECO:0000256" key="1">
    <source>
        <dbReference type="SAM" id="Phobius"/>
    </source>
</evidence>
<evidence type="ECO:0000313" key="3">
    <source>
        <dbReference type="Proteomes" id="UP000183832"/>
    </source>
</evidence>
<dbReference type="Proteomes" id="UP000183832">
    <property type="component" value="Unassembled WGS sequence"/>
</dbReference>
<gene>
    <name evidence="2" type="ORF">CLUMA_CG017731</name>
</gene>
<sequence length="148" mass="17271">MSCVGLEKEAIIIINFLMRNRHVKIIESIKSIDEDLEIHGININHRKHFLTAFVSTILYFMIVNITLCWVIVLKLATTNDNNKYYWIINLFAAYSFNSFLNNCISHMLITGSIYKRFQLPQFTDFGGIEMISSMLAKNSKRQKPFEEL</sequence>
<reference evidence="2 3" key="1">
    <citation type="submission" date="2015-04" db="EMBL/GenBank/DDBJ databases">
        <authorList>
            <person name="Syromyatnikov M.Y."/>
            <person name="Popov V.N."/>
        </authorList>
    </citation>
    <scope>NUCLEOTIDE SEQUENCE [LARGE SCALE GENOMIC DNA]</scope>
</reference>
<feature type="transmembrane region" description="Helical" evidence="1">
    <location>
        <begin position="49"/>
        <end position="72"/>
    </location>
</feature>